<proteinExistence type="predicted"/>
<evidence type="ECO:0000313" key="3">
    <source>
        <dbReference type="Proteomes" id="UP001163046"/>
    </source>
</evidence>
<reference evidence="2" key="1">
    <citation type="submission" date="2023-01" db="EMBL/GenBank/DDBJ databases">
        <title>Genome assembly of the deep-sea coral Lophelia pertusa.</title>
        <authorList>
            <person name="Herrera S."/>
            <person name="Cordes E."/>
        </authorList>
    </citation>
    <scope>NUCLEOTIDE SEQUENCE</scope>
    <source>
        <strain evidence="2">USNM1676648</strain>
        <tissue evidence="2">Polyp</tissue>
    </source>
</reference>
<dbReference type="Proteomes" id="UP001163046">
    <property type="component" value="Unassembled WGS sequence"/>
</dbReference>
<evidence type="ECO:0000256" key="1">
    <source>
        <dbReference type="SAM" id="MobiDB-lite"/>
    </source>
</evidence>
<dbReference type="EMBL" id="MU826050">
    <property type="protein sequence ID" value="KAJ7381733.1"/>
    <property type="molecule type" value="Genomic_DNA"/>
</dbReference>
<name>A0A9X0D0Z7_9CNID</name>
<organism evidence="2 3">
    <name type="scientific">Desmophyllum pertusum</name>
    <dbReference type="NCBI Taxonomy" id="174260"/>
    <lineage>
        <taxon>Eukaryota</taxon>
        <taxon>Metazoa</taxon>
        <taxon>Cnidaria</taxon>
        <taxon>Anthozoa</taxon>
        <taxon>Hexacorallia</taxon>
        <taxon>Scleractinia</taxon>
        <taxon>Caryophylliina</taxon>
        <taxon>Caryophylliidae</taxon>
        <taxon>Desmophyllum</taxon>
    </lineage>
</organism>
<comment type="caution">
    <text evidence="2">The sequence shown here is derived from an EMBL/GenBank/DDBJ whole genome shotgun (WGS) entry which is preliminary data.</text>
</comment>
<accession>A0A9X0D0Z7</accession>
<protein>
    <submittedName>
        <fullName evidence="2">Uncharacterized protein</fullName>
    </submittedName>
</protein>
<gene>
    <name evidence="2" type="ORF">OS493_039316</name>
</gene>
<feature type="non-terminal residue" evidence="2">
    <location>
        <position position="105"/>
    </location>
</feature>
<sequence>MPAKPACATELPELKLHFVLGSFRVNRKHVSGVFNGVRWKATKSSKDRLIGNGQSCKQGTSVSGDGHVVFVSYHQKAVQSPSAEGRVRPYNNNGTEYINEHTIHG</sequence>
<dbReference type="AlphaFoldDB" id="A0A9X0D0Z7"/>
<keyword evidence="3" id="KW-1185">Reference proteome</keyword>
<feature type="region of interest" description="Disordered" evidence="1">
    <location>
        <begin position="81"/>
        <end position="105"/>
    </location>
</feature>
<evidence type="ECO:0000313" key="2">
    <source>
        <dbReference type="EMBL" id="KAJ7381733.1"/>
    </source>
</evidence>